<dbReference type="Pfam" id="PF05354">
    <property type="entry name" value="Phage_attach"/>
    <property type="match status" value="1"/>
</dbReference>
<dbReference type="GO" id="GO:0019068">
    <property type="term" value="P:virion assembly"/>
    <property type="evidence" value="ECO:0007669"/>
    <property type="project" value="InterPro"/>
</dbReference>
<dbReference type="InterPro" id="IPR008018">
    <property type="entry name" value="Phage_tail_attach_FII"/>
</dbReference>
<dbReference type="AlphaFoldDB" id="A0A2M9G2L0"/>
<proteinExistence type="predicted"/>
<evidence type="ECO:0000313" key="2">
    <source>
        <dbReference type="Proteomes" id="UP000229498"/>
    </source>
</evidence>
<dbReference type="EMBL" id="PHIG01000031">
    <property type="protein sequence ID" value="PJK29951.1"/>
    <property type="molecule type" value="Genomic_DNA"/>
</dbReference>
<reference evidence="1 2" key="1">
    <citation type="submission" date="2017-11" db="EMBL/GenBank/DDBJ databases">
        <title>Draft genome sequence of Rhizobiales bacterium SY3-13.</title>
        <authorList>
            <person name="Sun C."/>
        </authorList>
    </citation>
    <scope>NUCLEOTIDE SEQUENCE [LARGE SCALE GENOMIC DNA]</scope>
    <source>
        <strain evidence="1 2">SY3-13</strain>
    </source>
</reference>
<sequence length="127" mass="12845">MTDAFAAAMATIFRDPNIGVSAVVWPAAASVLDAWDGVGEPDLGDAGAALAVRAALSTPDSSGDLYGLGVVREAPLADIPVEDAPALAAADVLQIGSTYYALAEAPRRDALGLVWRAPLRAGRVASA</sequence>
<organism evidence="1 2">
    <name type="scientific">Minwuia thermotolerans</name>
    <dbReference type="NCBI Taxonomy" id="2056226"/>
    <lineage>
        <taxon>Bacteria</taxon>
        <taxon>Pseudomonadati</taxon>
        <taxon>Pseudomonadota</taxon>
        <taxon>Alphaproteobacteria</taxon>
        <taxon>Minwuiales</taxon>
        <taxon>Minwuiaceae</taxon>
        <taxon>Minwuia</taxon>
    </lineage>
</organism>
<accession>A0A2M9G2L0</accession>
<comment type="caution">
    <text evidence="1">The sequence shown here is derived from an EMBL/GenBank/DDBJ whole genome shotgun (WGS) entry which is preliminary data.</text>
</comment>
<dbReference type="Proteomes" id="UP000229498">
    <property type="component" value="Unassembled WGS sequence"/>
</dbReference>
<name>A0A2M9G2L0_9PROT</name>
<gene>
    <name evidence="1" type="ORF">CVT23_09290</name>
</gene>
<dbReference type="RefSeq" id="WP_109793226.1">
    <property type="nucleotide sequence ID" value="NZ_PHIG01000031.1"/>
</dbReference>
<evidence type="ECO:0000313" key="1">
    <source>
        <dbReference type="EMBL" id="PJK29951.1"/>
    </source>
</evidence>
<keyword evidence="2" id="KW-1185">Reference proteome</keyword>
<protein>
    <submittedName>
        <fullName evidence="1">Uncharacterized protein</fullName>
    </submittedName>
</protein>